<dbReference type="OrthoDB" id="3399802at2"/>
<comment type="caution">
    <text evidence="2">The sequence shown here is derived from an EMBL/GenBank/DDBJ whole genome shotgun (WGS) entry which is preliminary data.</text>
</comment>
<dbReference type="EMBL" id="CAQI01000037">
    <property type="protein sequence ID" value="CCQ45520.1"/>
    <property type="molecule type" value="Genomic_DNA"/>
</dbReference>
<name>A0A024H020_9MICC</name>
<dbReference type="InterPro" id="IPR011991">
    <property type="entry name" value="ArsR-like_HTH"/>
</dbReference>
<dbReference type="Gene3D" id="1.10.10.10">
    <property type="entry name" value="Winged helix-like DNA-binding domain superfamily/Winged helix DNA-binding domain"/>
    <property type="match status" value="1"/>
</dbReference>
<evidence type="ECO:0000313" key="3">
    <source>
        <dbReference type="Proteomes" id="UP000035722"/>
    </source>
</evidence>
<dbReference type="InterPro" id="IPR001845">
    <property type="entry name" value="HTH_ArsR_DNA-bd_dom"/>
</dbReference>
<dbReference type="AlphaFoldDB" id="A0A024H020"/>
<sequence>MARLPWADRMAALASLGDEKRRQLFELVASSPGAVGRDDVAQRTGLPRSTVSFHLDRLVQDGLLAVEFHKPPGKAGPGSGRPAKMYRPVAGEIGASVPDRNYDLAGELMAAAIEKSTSAGEPIEDTLPSESWRVGNAMAEAAETLQDFLVQAGYRPQPDGDGGFLLPNCPFHRLSDKHPGVVCAMNGAFLQGAAARLEASGGRVVPADVPGHCCARITPSA</sequence>
<dbReference type="Proteomes" id="UP000035722">
    <property type="component" value="Unassembled WGS sequence"/>
</dbReference>
<proteinExistence type="predicted"/>
<dbReference type="SUPFAM" id="SSF46785">
    <property type="entry name" value="Winged helix' DNA-binding domain"/>
    <property type="match status" value="1"/>
</dbReference>
<gene>
    <name evidence="2" type="ORF">ARTSIC4J27_1465</name>
</gene>
<reference evidence="3" key="1">
    <citation type="journal article" date="2014" name="Genome Announc.">
        <title>Genome Sequence of Arthrobacter siccitolerans 4J27, a Xeroprotectant-Producing Desiccation-Tolerant Microorganism.</title>
        <authorList>
            <person name="Manzanera M."/>
            <person name="Santa-Cruz-Calvo L."/>
            <person name="Vilchez J.I."/>
            <person name="Garcia-Fontana C."/>
            <person name="Silva-Castro G.A."/>
            <person name="Calvo C."/>
            <person name="Gonzalez-Lopez J."/>
        </authorList>
    </citation>
    <scope>NUCLEOTIDE SEQUENCE [LARGE SCALE GENOMIC DNA]</scope>
    <source>
        <strain evidence="3">4J27</strain>
    </source>
</reference>
<dbReference type="SMART" id="SM00418">
    <property type="entry name" value="HTH_ARSR"/>
    <property type="match status" value="1"/>
</dbReference>
<dbReference type="InterPro" id="IPR036388">
    <property type="entry name" value="WH-like_DNA-bd_sf"/>
</dbReference>
<dbReference type="GO" id="GO:0003700">
    <property type="term" value="F:DNA-binding transcription factor activity"/>
    <property type="evidence" value="ECO:0007669"/>
    <property type="project" value="InterPro"/>
</dbReference>
<accession>A0A024H020</accession>
<dbReference type="GO" id="GO:0003677">
    <property type="term" value="F:DNA binding"/>
    <property type="evidence" value="ECO:0007669"/>
    <property type="project" value="InterPro"/>
</dbReference>
<dbReference type="InterPro" id="IPR036390">
    <property type="entry name" value="WH_DNA-bd_sf"/>
</dbReference>
<keyword evidence="3" id="KW-1185">Reference proteome</keyword>
<dbReference type="CDD" id="cd00090">
    <property type="entry name" value="HTH_ARSR"/>
    <property type="match status" value="1"/>
</dbReference>
<protein>
    <submittedName>
        <fullName evidence="2">Bacterial regulatory, arsR family protein</fullName>
    </submittedName>
</protein>
<dbReference type="Pfam" id="PF09339">
    <property type="entry name" value="HTH_IclR"/>
    <property type="match status" value="1"/>
</dbReference>
<dbReference type="RefSeq" id="WP_152683803.1">
    <property type="nucleotide sequence ID" value="NZ_CAQI01000037.1"/>
</dbReference>
<feature type="domain" description="HTH arsR-type" evidence="1">
    <location>
        <begin position="11"/>
        <end position="114"/>
    </location>
</feature>
<organism evidence="2 3">
    <name type="scientific">Pseudarthrobacter siccitolerans</name>
    <dbReference type="NCBI Taxonomy" id="861266"/>
    <lineage>
        <taxon>Bacteria</taxon>
        <taxon>Bacillati</taxon>
        <taxon>Actinomycetota</taxon>
        <taxon>Actinomycetes</taxon>
        <taxon>Micrococcales</taxon>
        <taxon>Micrococcaceae</taxon>
        <taxon>Pseudarthrobacter</taxon>
    </lineage>
</organism>
<dbReference type="InterPro" id="IPR005471">
    <property type="entry name" value="Tscrpt_reg_IclR_N"/>
</dbReference>
<dbReference type="STRING" id="861266.ARTSIC4J27_1465"/>
<evidence type="ECO:0000259" key="1">
    <source>
        <dbReference type="SMART" id="SM00418"/>
    </source>
</evidence>
<evidence type="ECO:0000313" key="2">
    <source>
        <dbReference type="EMBL" id="CCQ45520.1"/>
    </source>
</evidence>